<comment type="similarity">
    <text evidence="8">Belongs to the tRNA(Ile)-lysidine synthase family.</text>
</comment>
<dbReference type="GO" id="GO:0006400">
    <property type="term" value="P:tRNA modification"/>
    <property type="evidence" value="ECO:0007669"/>
    <property type="project" value="UniProtKB-UniRule"/>
</dbReference>
<dbReference type="InterPro" id="IPR012094">
    <property type="entry name" value="tRNA_Ile_lys_synt"/>
</dbReference>
<comment type="function">
    <text evidence="8">Ligates lysine onto the cytidine present at position 34 of the AUA codon-specific tRNA(Ile) that contains the anticodon CAU, in an ATP-dependent manner. Cytidine is converted to lysidine, thus changing the amino acid specificity of the tRNA from methionine to isoleucine.</text>
</comment>
<dbReference type="InterPro" id="IPR011063">
    <property type="entry name" value="TilS/TtcA_N"/>
</dbReference>
<dbReference type="RefSeq" id="WP_056986780.1">
    <property type="nucleotide sequence ID" value="NZ_AZFH01000072.1"/>
</dbReference>
<proteinExistence type="inferred from homology"/>
<dbReference type="PANTHER" id="PTHR43033">
    <property type="entry name" value="TRNA(ILE)-LYSIDINE SYNTHASE-RELATED"/>
    <property type="match status" value="1"/>
</dbReference>
<dbReference type="OrthoDB" id="9807403at2"/>
<dbReference type="STRING" id="1423740.FC36_GL000152"/>
<dbReference type="NCBIfam" id="TIGR02432">
    <property type="entry name" value="lysidine_TilS_N"/>
    <property type="match status" value="1"/>
</dbReference>
<dbReference type="InterPro" id="IPR012795">
    <property type="entry name" value="tRNA_Ile_lys_synt_N"/>
</dbReference>
<keyword evidence="4 8" id="KW-0819">tRNA processing</keyword>
<evidence type="ECO:0000313" key="10">
    <source>
        <dbReference type="EMBL" id="KRL79939.1"/>
    </source>
</evidence>
<accession>A0A0R1TN17</accession>
<keyword evidence="5" id="KW-0547">Nucleotide-binding</keyword>
<evidence type="ECO:0000256" key="1">
    <source>
        <dbReference type="ARBA" id="ARBA00004496"/>
    </source>
</evidence>
<evidence type="ECO:0000313" key="11">
    <source>
        <dbReference type="Proteomes" id="UP000051048"/>
    </source>
</evidence>
<dbReference type="EC" id="6.3.4.19" evidence="8"/>
<evidence type="ECO:0000256" key="5">
    <source>
        <dbReference type="ARBA" id="ARBA00022741"/>
    </source>
</evidence>
<organism evidence="10 11">
    <name type="scientific">Ligilactobacillus equi DSM 15833 = JCM 10991</name>
    <dbReference type="NCBI Taxonomy" id="1423740"/>
    <lineage>
        <taxon>Bacteria</taxon>
        <taxon>Bacillati</taxon>
        <taxon>Bacillota</taxon>
        <taxon>Bacilli</taxon>
        <taxon>Lactobacillales</taxon>
        <taxon>Lactobacillaceae</taxon>
        <taxon>Ligilactobacillus</taxon>
    </lineage>
</organism>
<evidence type="ECO:0000256" key="6">
    <source>
        <dbReference type="ARBA" id="ARBA00022840"/>
    </source>
</evidence>
<dbReference type="GO" id="GO:0005737">
    <property type="term" value="C:cytoplasm"/>
    <property type="evidence" value="ECO:0007669"/>
    <property type="project" value="UniProtKB-SubCell"/>
</dbReference>
<keyword evidence="2 8" id="KW-0963">Cytoplasm</keyword>
<dbReference type="Proteomes" id="UP000051048">
    <property type="component" value="Unassembled WGS sequence"/>
</dbReference>
<reference evidence="10 11" key="1">
    <citation type="journal article" date="2015" name="Genome Announc.">
        <title>Expanding the biotechnology potential of lactobacilli through comparative genomics of 213 strains and associated genera.</title>
        <authorList>
            <person name="Sun Z."/>
            <person name="Harris H.M."/>
            <person name="McCann A."/>
            <person name="Guo C."/>
            <person name="Argimon S."/>
            <person name="Zhang W."/>
            <person name="Yang X."/>
            <person name="Jeffery I.B."/>
            <person name="Cooney J.C."/>
            <person name="Kagawa T.F."/>
            <person name="Liu W."/>
            <person name="Song Y."/>
            <person name="Salvetti E."/>
            <person name="Wrobel A."/>
            <person name="Rasinkangas P."/>
            <person name="Parkhill J."/>
            <person name="Rea M.C."/>
            <person name="O'Sullivan O."/>
            <person name="Ritari J."/>
            <person name="Douillard F.P."/>
            <person name="Paul Ross R."/>
            <person name="Yang R."/>
            <person name="Briner A.E."/>
            <person name="Felis G.E."/>
            <person name="de Vos W.M."/>
            <person name="Barrangou R."/>
            <person name="Klaenhammer T.R."/>
            <person name="Caufield P.W."/>
            <person name="Cui Y."/>
            <person name="Zhang H."/>
            <person name="O'Toole P.W."/>
        </authorList>
    </citation>
    <scope>NUCLEOTIDE SEQUENCE [LARGE SCALE GENOMIC DNA]</scope>
    <source>
        <strain evidence="10 11">DSM 15833</strain>
    </source>
</reference>
<evidence type="ECO:0000256" key="4">
    <source>
        <dbReference type="ARBA" id="ARBA00022694"/>
    </source>
</evidence>
<dbReference type="PROSITE" id="PS51257">
    <property type="entry name" value="PROKAR_LIPOPROTEIN"/>
    <property type="match status" value="1"/>
</dbReference>
<dbReference type="EMBL" id="AZFH01000072">
    <property type="protein sequence ID" value="KRL79939.1"/>
    <property type="molecule type" value="Genomic_DNA"/>
</dbReference>
<dbReference type="CDD" id="cd01992">
    <property type="entry name" value="TilS_N"/>
    <property type="match status" value="1"/>
</dbReference>
<keyword evidence="6" id="KW-0067">ATP-binding</keyword>
<dbReference type="InterPro" id="IPR012796">
    <property type="entry name" value="Lysidine-tRNA-synth_C"/>
</dbReference>
<comment type="caution">
    <text evidence="10">The sequence shown here is derived from an EMBL/GenBank/DDBJ whole genome shotgun (WGS) entry which is preliminary data.</text>
</comment>
<evidence type="ECO:0000256" key="2">
    <source>
        <dbReference type="ARBA" id="ARBA00022490"/>
    </source>
</evidence>
<dbReference type="Pfam" id="PF01171">
    <property type="entry name" value="ATP_bind_3"/>
    <property type="match status" value="1"/>
</dbReference>
<evidence type="ECO:0000259" key="9">
    <source>
        <dbReference type="SMART" id="SM00977"/>
    </source>
</evidence>
<dbReference type="InterPro" id="IPR014729">
    <property type="entry name" value="Rossmann-like_a/b/a_fold"/>
</dbReference>
<dbReference type="AlphaFoldDB" id="A0A0R1TN17"/>
<evidence type="ECO:0000256" key="7">
    <source>
        <dbReference type="ARBA" id="ARBA00048539"/>
    </source>
</evidence>
<protein>
    <recommendedName>
        <fullName evidence="8">tRNA(Ile)-lysidine synthase</fullName>
        <ecNumber evidence="8">6.3.4.19</ecNumber>
    </recommendedName>
    <alternativeName>
        <fullName evidence="8">tRNA(Ile)-2-lysyl-cytidine synthase</fullName>
    </alternativeName>
    <alternativeName>
        <fullName evidence="8">tRNA(Ile)-lysidine synthetase</fullName>
    </alternativeName>
</protein>
<dbReference type="SUPFAM" id="SSF56037">
    <property type="entry name" value="PheT/TilS domain"/>
    <property type="match status" value="1"/>
</dbReference>
<sequence length="442" mass="50959">MEKQFQKNWPSKLARVPILVAVSTGCDSMVLLDLLLQLPAQLRPKIQVVYIDHQLRAQSQVEGDFLRKYCQVHQLPLFEKAWPVAAHPQTGLEAAARKFRYDFFAEVMMQTKTRYLLTAHHGDDQVETILMKLLRGGKLAQLLGMATWRNFRKQGQIYRPLLAFSKAELYAYAHRKGLTYFEDETNAQDDYLRNRLRHQVVPALKAENPRLLGQVASYREQLSQTLTTVAYFGQRYLKDIQTESGYDLNCWQNLPRPVQAQLWDLLLVQVKYNQNAKQTRQVLELLNNPYRPNGEVQLSPKLYLFKRSPNFWIGEKSVTASFTPQPLKLNQWQTLPDGRHIGLVRAEDASIEAASDYLELTALPRGGLYVRTRQAGDKLVTRAGHQKVKKILIDQKLSPEARAKQLLVTDRAQNVYWILDLKKSDLSRGQTNAKIQYIVVLF</sequence>
<dbReference type="GO" id="GO:0005524">
    <property type="term" value="F:ATP binding"/>
    <property type="evidence" value="ECO:0007669"/>
    <property type="project" value="UniProtKB-KW"/>
</dbReference>
<comment type="catalytic activity">
    <reaction evidence="7 8">
        <text>cytidine(34) in tRNA(Ile2) + L-lysine + ATP = lysidine(34) in tRNA(Ile2) + AMP + diphosphate + H(+)</text>
        <dbReference type="Rhea" id="RHEA:43744"/>
        <dbReference type="Rhea" id="RHEA-COMP:10625"/>
        <dbReference type="Rhea" id="RHEA-COMP:10670"/>
        <dbReference type="ChEBI" id="CHEBI:15378"/>
        <dbReference type="ChEBI" id="CHEBI:30616"/>
        <dbReference type="ChEBI" id="CHEBI:32551"/>
        <dbReference type="ChEBI" id="CHEBI:33019"/>
        <dbReference type="ChEBI" id="CHEBI:82748"/>
        <dbReference type="ChEBI" id="CHEBI:83665"/>
        <dbReference type="ChEBI" id="CHEBI:456215"/>
        <dbReference type="EC" id="6.3.4.19"/>
    </reaction>
</comment>
<dbReference type="SMART" id="SM00977">
    <property type="entry name" value="TilS_C"/>
    <property type="match status" value="1"/>
</dbReference>
<gene>
    <name evidence="8" type="primary">tilS</name>
    <name evidence="10" type="ORF">FC36_GL000152</name>
</gene>
<comment type="caution">
    <text evidence="8">Lacks conserved residue(s) required for the propagation of feature annotation.</text>
</comment>
<name>A0A0R1TN17_9LACO</name>
<dbReference type="NCBIfam" id="TIGR02433">
    <property type="entry name" value="lysidine_TilS_C"/>
    <property type="match status" value="1"/>
</dbReference>
<dbReference type="HAMAP" id="MF_01161">
    <property type="entry name" value="tRNA_Ile_lys_synt"/>
    <property type="match status" value="1"/>
</dbReference>
<dbReference type="GO" id="GO:0032267">
    <property type="term" value="F:tRNA(Ile)-lysidine synthase activity"/>
    <property type="evidence" value="ECO:0007669"/>
    <property type="project" value="UniProtKB-EC"/>
</dbReference>
<comment type="subcellular location">
    <subcellularLocation>
        <location evidence="1 8">Cytoplasm</location>
    </subcellularLocation>
</comment>
<dbReference type="PATRIC" id="fig|1423740.3.peg.161"/>
<evidence type="ECO:0000256" key="3">
    <source>
        <dbReference type="ARBA" id="ARBA00022598"/>
    </source>
</evidence>
<evidence type="ECO:0000256" key="8">
    <source>
        <dbReference type="HAMAP-Rule" id="MF_01161"/>
    </source>
</evidence>
<dbReference type="PANTHER" id="PTHR43033:SF1">
    <property type="entry name" value="TRNA(ILE)-LYSIDINE SYNTHASE-RELATED"/>
    <property type="match status" value="1"/>
</dbReference>
<dbReference type="SUPFAM" id="SSF52402">
    <property type="entry name" value="Adenine nucleotide alpha hydrolases-like"/>
    <property type="match status" value="1"/>
</dbReference>
<feature type="domain" description="Lysidine-tRNA(Ile) synthetase C-terminal" evidence="9">
    <location>
        <begin position="368"/>
        <end position="440"/>
    </location>
</feature>
<dbReference type="Pfam" id="PF11734">
    <property type="entry name" value="TilS_C"/>
    <property type="match status" value="1"/>
</dbReference>
<keyword evidence="3 8" id="KW-0436">Ligase</keyword>
<dbReference type="Gene3D" id="3.40.50.620">
    <property type="entry name" value="HUPs"/>
    <property type="match status" value="1"/>
</dbReference>